<dbReference type="Pfam" id="PF07910">
    <property type="entry name" value="Peptidase_C78"/>
    <property type="match status" value="1"/>
</dbReference>
<evidence type="ECO:0000313" key="4">
    <source>
        <dbReference type="Proteomes" id="UP001150925"/>
    </source>
</evidence>
<dbReference type="Gene3D" id="3.90.70.130">
    <property type="match status" value="1"/>
</dbReference>
<dbReference type="AlphaFoldDB" id="A0A9W8AQN2"/>
<name>A0A9W8AQN2_9FUNG</name>
<organism evidence="3 4">
    <name type="scientific">Dispira parvispora</name>
    <dbReference type="NCBI Taxonomy" id="1520584"/>
    <lineage>
        <taxon>Eukaryota</taxon>
        <taxon>Fungi</taxon>
        <taxon>Fungi incertae sedis</taxon>
        <taxon>Zoopagomycota</taxon>
        <taxon>Kickxellomycotina</taxon>
        <taxon>Dimargaritomycetes</taxon>
        <taxon>Dimargaritales</taxon>
        <taxon>Dimargaritaceae</taxon>
        <taxon>Dispira</taxon>
    </lineage>
</organism>
<dbReference type="GO" id="GO:0019783">
    <property type="term" value="F:ubiquitin-like protein peptidase activity"/>
    <property type="evidence" value="ECO:0007669"/>
    <property type="project" value="UniProtKB-ARBA"/>
</dbReference>
<dbReference type="InterPro" id="IPR012462">
    <property type="entry name" value="UFSP1/2_DUB_cat"/>
</dbReference>
<accession>A0A9W8AQN2</accession>
<evidence type="ECO:0000256" key="1">
    <source>
        <dbReference type="ARBA" id="ARBA00022801"/>
    </source>
</evidence>
<dbReference type="PANTHER" id="PTHR48153:SF4">
    <property type="entry name" value="UBIQUITIN CARBOXYL-TERMINAL HYDROLASE MUG105"/>
    <property type="match status" value="1"/>
</dbReference>
<keyword evidence="1" id="KW-0378">Hydrolase</keyword>
<comment type="caution">
    <text evidence="3">The sequence shown here is derived from an EMBL/GenBank/DDBJ whole genome shotgun (WGS) entry which is preliminary data.</text>
</comment>
<gene>
    <name evidence="3" type="ORF">IWQ62_005062</name>
</gene>
<dbReference type="EMBL" id="JANBPY010001925">
    <property type="protein sequence ID" value="KAJ1957560.1"/>
    <property type="molecule type" value="Genomic_DNA"/>
</dbReference>
<reference evidence="3" key="1">
    <citation type="submission" date="2022-07" db="EMBL/GenBank/DDBJ databases">
        <title>Phylogenomic reconstructions and comparative analyses of Kickxellomycotina fungi.</title>
        <authorList>
            <person name="Reynolds N.K."/>
            <person name="Stajich J.E."/>
            <person name="Barry K."/>
            <person name="Grigoriev I.V."/>
            <person name="Crous P."/>
            <person name="Smith M.E."/>
        </authorList>
    </citation>
    <scope>NUCLEOTIDE SEQUENCE</scope>
    <source>
        <strain evidence="3">RSA 1196</strain>
    </source>
</reference>
<evidence type="ECO:0000259" key="2">
    <source>
        <dbReference type="Pfam" id="PF07910"/>
    </source>
</evidence>
<dbReference type="Proteomes" id="UP001150925">
    <property type="component" value="Unassembled WGS sequence"/>
</dbReference>
<sequence>MASVTCPICGLNLSELSASARDMHVNDHFRADPGEVTASPPTTPTFLNRVYDALCVDIGTRPSLNSTYQCWLCNPHVQCHASTRTDRHWSCGYRNTQTLLTSVSTGGGSPSPSLAQLQTWLEEAWSQGHDPVGADQLDHHVHGTTKWIGPTEVYGILRRIGLSCHIVDFHRPTGSHQSHPALLQCIVNYFQGRLTAQSLPEHGGSLTLTVNQSDAHAPAHPVVHTTLHPLYLQHQGHSRVILGVEQWGTGESLTTNLLVFDPEIPLTVYSTSTNPQQLLTRLRVTPRQLAIHRQYQLLILTPDLMDSPWQDGFAQAIHDTTHYTIKLARVP</sequence>
<dbReference type="PANTHER" id="PTHR48153">
    <property type="entry name" value="UFM1-SPECIFIC PROTEASE 2"/>
    <property type="match status" value="1"/>
</dbReference>
<dbReference type="OrthoDB" id="288987at2759"/>
<keyword evidence="4" id="KW-1185">Reference proteome</keyword>
<evidence type="ECO:0000313" key="3">
    <source>
        <dbReference type="EMBL" id="KAJ1957560.1"/>
    </source>
</evidence>
<feature type="domain" description="UFSP1/2/DUB catalytic" evidence="2">
    <location>
        <begin position="69"/>
        <end position="298"/>
    </location>
</feature>
<protein>
    <recommendedName>
        <fullName evidence="2">UFSP1/2/DUB catalytic domain-containing protein</fullName>
    </recommendedName>
</protein>
<proteinExistence type="predicted"/>